<dbReference type="Gene3D" id="3.10.350.10">
    <property type="entry name" value="LysM domain"/>
    <property type="match status" value="1"/>
</dbReference>
<sequence length="385" mass="42422">MSVPAALAQNYPISPAQQATASQVAQNGVPLSDLAPNAPDRYTVKSGDTLWAISGLFLTSPWRWPELWGMNQQEVQNPHRIYPGQELRLVKKDGRAMLVAGRAQPGDGLRTVRMSPRTRIENLGDNALPTLQTNLIEPFLAEPLIVDENTLALAPRIVATPEDRILLSRGDRAYVRGPLEAPLLDEKGKPWNFRVMRKATPLRDPITKEVLGYETQYVGKVVLVKGESRQLSGAVDKNGQPLMDIVPASVDVQSIKEEISIGDRLLPEPERELLNFVPRAPSQNVDARIVSVYGSTSIVNAAQYQIVVINKGTRDGIERGHVLSLLSAGPSMVDTTDTPKTRIKLPDEQNGLLMVFRPFERLSYGLILEIKTGVKVGDRLTTPPR</sequence>
<dbReference type="InterPro" id="IPR018392">
    <property type="entry name" value="LysM"/>
</dbReference>
<dbReference type="InterPro" id="IPR052196">
    <property type="entry name" value="Bact_Kbp"/>
</dbReference>
<evidence type="ECO:0000313" key="3">
    <source>
        <dbReference type="Proteomes" id="UP001180487"/>
    </source>
</evidence>
<protein>
    <recommendedName>
        <fullName evidence="1">LysM domain-containing protein</fullName>
    </recommendedName>
</protein>
<accession>A0ABU2CB82</accession>
<dbReference type="EMBL" id="JAVDXT010000003">
    <property type="protein sequence ID" value="MDR7378578.1"/>
    <property type="molecule type" value="Genomic_DNA"/>
</dbReference>
<dbReference type="PANTHER" id="PTHR34700:SF4">
    <property type="entry name" value="PHAGE-LIKE ELEMENT PBSX PROTEIN XKDP"/>
    <property type="match status" value="1"/>
</dbReference>
<dbReference type="SMART" id="SM00257">
    <property type="entry name" value="LysM"/>
    <property type="match status" value="1"/>
</dbReference>
<dbReference type="CDD" id="cd00118">
    <property type="entry name" value="LysM"/>
    <property type="match status" value="1"/>
</dbReference>
<dbReference type="PANTHER" id="PTHR34700">
    <property type="entry name" value="POTASSIUM BINDING PROTEIN KBP"/>
    <property type="match status" value="1"/>
</dbReference>
<dbReference type="InterPro" id="IPR036779">
    <property type="entry name" value="LysM_dom_sf"/>
</dbReference>
<dbReference type="SUPFAM" id="SSF54106">
    <property type="entry name" value="LysM domain"/>
    <property type="match status" value="1"/>
</dbReference>
<gene>
    <name evidence="2" type="ORF">J2X19_003272</name>
</gene>
<evidence type="ECO:0000259" key="1">
    <source>
        <dbReference type="PROSITE" id="PS51782"/>
    </source>
</evidence>
<evidence type="ECO:0000313" key="2">
    <source>
        <dbReference type="EMBL" id="MDR7378578.1"/>
    </source>
</evidence>
<name>A0ABU2CB82_9BURK</name>
<dbReference type="Pfam" id="PF01476">
    <property type="entry name" value="LysM"/>
    <property type="match status" value="1"/>
</dbReference>
<dbReference type="PROSITE" id="PS51782">
    <property type="entry name" value="LYSM"/>
    <property type="match status" value="1"/>
</dbReference>
<organism evidence="2 3">
    <name type="scientific">Rhodoferax ferrireducens</name>
    <dbReference type="NCBI Taxonomy" id="192843"/>
    <lineage>
        <taxon>Bacteria</taxon>
        <taxon>Pseudomonadati</taxon>
        <taxon>Pseudomonadota</taxon>
        <taxon>Betaproteobacteria</taxon>
        <taxon>Burkholderiales</taxon>
        <taxon>Comamonadaceae</taxon>
        <taxon>Rhodoferax</taxon>
    </lineage>
</organism>
<feature type="domain" description="LysM" evidence="1">
    <location>
        <begin position="40"/>
        <end position="89"/>
    </location>
</feature>
<reference evidence="2 3" key="1">
    <citation type="submission" date="2023-07" db="EMBL/GenBank/DDBJ databases">
        <title>Sorghum-associated microbial communities from plants grown in Nebraska, USA.</title>
        <authorList>
            <person name="Schachtman D."/>
        </authorList>
    </citation>
    <scope>NUCLEOTIDE SEQUENCE [LARGE SCALE GENOMIC DNA]</scope>
    <source>
        <strain evidence="2 3">BE313</strain>
    </source>
</reference>
<dbReference type="Proteomes" id="UP001180487">
    <property type="component" value="Unassembled WGS sequence"/>
</dbReference>
<keyword evidence="3" id="KW-1185">Reference proteome</keyword>
<proteinExistence type="predicted"/>
<comment type="caution">
    <text evidence="2">The sequence shown here is derived from an EMBL/GenBank/DDBJ whole genome shotgun (WGS) entry which is preliminary data.</text>
</comment>